<dbReference type="Proteomes" id="UP000293850">
    <property type="component" value="Chromosome"/>
</dbReference>
<evidence type="ECO:0000313" key="2">
    <source>
        <dbReference type="Proteomes" id="UP000293850"/>
    </source>
</evidence>
<accession>A0A4P6WML1</accession>
<reference evidence="1 2" key="1">
    <citation type="submission" date="2019-03" db="EMBL/GenBank/DDBJ databases">
        <title>Complete genome sequence of an arsenate-respiring bacteria, Citrobacter sp. LY-1.</title>
        <authorList>
            <person name="Wang H."/>
            <person name="Liu Y."/>
            <person name="Li Q."/>
            <person name="Huang J."/>
        </authorList>
    </citation>
    <scope>NUCLEOTIDE SEQUENCE [LARGE SCALE GENOMIC DNA]</scope>
    <source>
        <strain evidence="1 2">LY-1</strain>
    </source>
</reference>
<name>A0A4P6WML1_9ENTR</name>
<keyword evidence="2" id="KW-1185">Reference proteome</keyword>
<dbReference type="KEGG" id="cars:E1B03_11100"/>
<dbReference type="EMBL" id="CP037864">
    <property type="protein sequence ID" value="QBM22945.1"/>
    <property type="molecule type" value="Genomic_DNA"/>
</dbReference>
<dbReference type="RefSeq" id="WP_046878980.1">
    <property type="nucleotide sequence ID" value="NZ_CP037864.1"/>
</dbReference>
<sequence length="72" mass="8583">MYKFMSKAELELIPDLERVIREPECFWMTGLPKSTRAFMEKKGQFPKHLVLGPKICAWRLSEVQEWIKTRAQ</sequence>
<dbReference type="AlphaFoldDB" id="A0A4P6WML1"/>
<dbReference type="Pfam" id="PF05930">
    <property type="entry name" value="Phage_AlpA"/>
    <property type="match status" value="1"/>
</dbReference>
<organism evidence="1 2">
    <name type="scientific">Citrobacter arsenatis</name>
    <dbReference type="NCBI Taxonomy" id="2546350"/>
    <lineage>
        <taxon>Bacteria</taxon>
        <taxon>Pseudomonadati</taxon>
        <taxon>Pseudomonadota</taxon>
        <taxon>Gammaproteobacteria</taxon>
        <taxon>Enterobacterales</taxon>
        <taxon>Enterobacteriaceae</taxon>
        <taxon>Citrobacter</taxon>
    </lineage>
</organism>
<gene>
    <name evidence="1" type="ORF">E1B03_11100</name>
</gene>
<dbReference type="Gene3D" id="1.10.238.160">
    <property type="match status" value="1"/>
</dbReference>
<dbReference type="InterPro" id="IPR010260">
    <property type="entry name" value="AlpA"/>
</dbReference>
<evidence type="ECO:0000313" key="1">
    <source>
        <dbReference type="EMBL" id="QBM22945.1"/>
    </source>
</evidence>
<protein>
    <submittedName>
        <fullName evidence="1">AlpA family phage regulatory protein</fullName>
    </submittedName>
</protein>
<proteinExistence type="predicted"/>